<feature type="signal peptide" evidence="1">
    <location>
        <begin position="1"/>
        <end position="22"/>
    </location>
</feature>
<protein>
    <recommendedName>
        <fullName evidence="4">Secreted protein</fullName>
    </recommendedName>
</protein>
<evidence type="ECO:0000313" key="3">
    <source>
        <dbReference type="Proteomes" id="UP001597135"/>
    </source>
</evidence>
<evidence type="ECO:0000313" key="2">
    <source>
        <dbReference type="EMBL" id="MFD1341103.1"/>
    </source>
</evidence>
<evidence type="ECO:0008006" key="4">
    <source>
        <dbReference type="Google" id="ProtNLM"/>
    </source>
</evidence>
<proteinExistence type="predicted"/>
<keyword evidence="3" id="KW-1185">Reference proteome</keyword>
<dbReference type="EMBL" id="JBHTMU010000002">
    <property type="protein sequence ID" value="MFD1341103.1"/>
    <property type="molecule type" value="Genomic_DNA"/>
</dbReference>
<comment type="caution">
    <text evidence="2">The sequence shown here is derived from an EMBL/GenBank/DDBJ whole genome shotgun (WGS) entry which is preliminary data.</text>
</comment>
<dbReference type="RefSeq" id="WP_386801163.1">
    <property type="nucleotide sequence ID" value="NZ_JBHTMU010000002.1"/>
</dbReference>
<organism evidence="2 3">
    <name type="scientific">Litorisediminicola beolgyonensis</name>
    <dbReference type="NCBI Taxonomy" id="1173614"/>
    <lineage>
        <taxon>Bacteria</taxon>
        <taxon>Pseudomonadati</taxon>
        <taxon>Pseudomonadota</taxon>
        <taxon>Alphaproteobacteria</taxon>
        <taxon>Rhodobacterales</taxon>
        <taxon>Paracoccaceae</taxon>
        <taxon>Litorisediminicola</taxon>
    </lineage>
</organism>
<reference evidence="3" key="1">
    <citation type="journal article" date="2019" name="Int. J. Syst. Evol. Microbiol.">
        <title>The Global Catalogue of Microorganisms (GCM) 10K type strain sequencing project: providing services to taxonomists for standard genome sequencing and annotation.</title>
        <authorList>
            <consortium name="The Broad Institute Genomics Platform"/>
            <consortium name="The Broad Institute Genome Sequencing Center for Infectious Disease"/>
            <person name="Wu L."/>
            <person name="Ma J."/>
        </authorList>
    </citation>
    <scope>NUCLEOTIDE SEQUENCE [LARGE SCALE GENOMIC DNA]</scope>
    <source>
        <strain evidence="3">CCUG 62953</strain>
    </source>
</reference>
<keyword evidence="1" id="KW-0732">Signal</keyword>
<evidence type="ECO:0000256" key="1">
    <source>
        <dbReference type="SAM" id="SignalP"/>
    </source>
</evidence>
<name>A0ABW3ZEE4_9RHOB</name>
<sequence length="133" mass="14639">MKYLTFFAVALVAALTAGAAAAAFETRTLFSHKAWLVEMTHDTSDGNLWCAARTTNRYGQTLSLTSYGHGSLSLFVFDGSWSLRPRPVRFLVDVDYDRWVIDGNAGEISVSMRLPDAAKSVEFLDQIAEGRAV</sequence>
<feature type="chain" id="PRO_5047541362" description="Secreted protein" evidence="1">
    <location>
        <begin position="23"/>
        <end position="133"/>
    </location>
</feature>
<accession>A0ABW3ZEE4</accession>
<dbReference type="Proteomes" id="UP001597135">
    <property type="component" value="Unassembled WGS sequence"/>
</dbReference>
<gene>
    <name evidence="2" type="ORF">ACFQ4E_01565</name>
</gene>